<accession>A0A6M2DHY9</accession>
<dbReference type="GO" id="GO:0005525">
    <property type="term" value="F:GTP binding"/>
    <property type="evidence" value="ECO:0007669"/>
    <property type="project" value="InterPro"/>
</dbReference>
<feature type="compositionally biased region" description="Basic and acidic residues" evidence="1">
    <location>
        <begin position="503"/>
        <end position="516"/>
    </location>
</feature>
<dbReference type="GO" id="GO:0005634">
    <property type="term" value="C:nucleus"/>
    <property type="evidence" value="ECO:0007669"/>
    <property type="project" value="TreeGrafter"/>
</dbReference>
<dbReference type="InterPro" id="IPR027417">
    <property type="entry name" value="P-loop_NTPase"/>
</dbReference>
<name>A0A6M2DHY9_XENCH</name>
<dbReference type="SUPFAM" id="SSF52540">
    <property type="entry name" value="P-loop containing nucleoside triphosphate hydrolases"/>
    <property type="match status" value="1"/>
</dbReference>
<dbReference type="SMART" id="SM00173">
    <property type="entry name" value="RAS"/>
    <property type="match status" value="1"/>
</dbReference>
<protein>
    <submittedName>
        <fullName evidence="2">Putative gtpase rab1/ypt1 small g protein</fullName>
    </submittedName>
</protein>
<dbReference type="Pfam" id="PF00071">
    <property type="entry name" value="Ras"/>
    <property type="match status" value="1"/>
</dbReference>
<dbReference type="GO" id="GO:0005829">
    <property type="term" value="C:cytosol"/>
    <property type="evidence" value="ECO:0007669"/>
    <property type="project" value="TreeGrafter"/>
</dbReference>
<dbReference type="Pfam" id="PF08477">
    <property type="entry name" value="Roc"/>
    <property type="match status" value="1"/>
</dbReference>
<feature type="compositionally biased region" description="Polar residues" evidence="1">
    <location>
        <begin position="493"/>
        <end position="502"/>
    </location>
</feature>
<dbReference type="PANTHER" id="PTHR14932:SF1">
    <property type="entry name" value="RAB-LIKE PROTEIN 6"/>
    <property type="match status" value="1"/>
</dbReference>
<evidence type="ECO:0000313" key="2">
    <source>
        <dbReference type="EMBL" id="NOV45514.1"/>
    </source>
</evidence>
<evidence type="ECO:0000256" key="1">
    <source>
        <dbReference type="SAM" id="MobiDB-lite"/>
    </source>
</evidence>
<dbReference type="AlphaFoldDB" id="A0A6M2DHY9"/>
<reference evidence="2" key="1">
    <citation type="submission" date="2020-03" db="EMBL/GenBank/DDBJ databases">
        <title>Transcriptomic Profiling of the Digestive Tract of the Rat Flea, Xenopsylla cheopis, Following Blood Feeding and Infection with Yersinia pestis.</title>
        <authorList>
            <person name="Bland D.M."/>
            <person name="Martens C.A."/>
            <person name="Virtaneva K."/>
            <person name="Kanakabandi K."/>
            <person name="Long D."/>
            <person name="Rosenke R."/>
            <person name="Saturday G.A."/>
            <person name="Hoyt F.H."/>
            <person name="Bruno D.P."/>
            <person name="Ribeiro J.M.C."/>
            <person name="Hinnebusch J."/>
        </authorList>
    </citation>
    <scope>NUCLEOTIDE SEQUENCE</scope>
</reference>
<dbReference type="EMBL" id="GIIL01001788">
    <property type="protein sequence ID" value="NOV45514.1"/>
    <property type="molecule type" value="Transcribed_RNA"/>
</dbReference>
<sequence length="610" mass="68518">MFSAFKRFAGKTEHGSNCPPSHQAMPGNLQKKFSKGVQYNMKIIIKGDRNVGKSCLLERLQGKTFVEEYIPTEQIQVASIQWAFKATDDIVKVEVWDVVDRGKSRPQNSGLKLSLATSPIDVCPPALDAEFLDVYKGTHGVILMMDVTKSWTFEYVCKELAKVPDEIPVLILGNHCDMSHHRAVTNGQAQDFVENYMRSGETLYAESSMRNGFGLHLLHRFLGLPFLRLQRLSLELLLERNKKDTDITKEEIQLFQQSDESNYNTFLENLVKKRRQVADHNSKLAPVIKNSALPTSQDNIIERKDSLVQSHSTVTIGAGHPILVAGKPIVVNSDPTKYSQVPSLINNLKPPQSCHQNSDVVDRLEQQNADVKNNNPKTETAHHINTSCQQVYKGQLNSLEDFCPDDALDKNFLDDVIGSGMSEIKHDSESDTEIANPLVATFQEEIDGPEEIADVESFKQPKVQNSNKQFSHYSNENFNINLSNLNIGDFTSLSNTKPTSNDTNDRIDADSLKSDELDADFGSNEWIPGSSKIRRSPEGGEDSTGTCSINQGLIEETKEVKKHKKSKKNKEKDREKRKSSKRDKKKRDELELFLNGHGNQNPEADSYEAL</sequence>
<organism evidence="2">
    <name type="scientific">Xenopsylla cheopis</name>
    <name type="common">Oriental rat flea</name>
    <name type="synonym">Pulex cheopis</name>
    <dbReference type="NCBI Taxonomy" id="163159"/>
    <lineage>
        <taxon>Eukaryota</taxon>
        <taxon>Metazoa</taxon>
        <taxon>Ecdysozoa</taxon>
        <taxon>Arthropoda</taxon>
        <taxon>Hexapoda</taxon>
        <taxon>Insecta</taxon>
        <taxon>Pterygota</taxon>
        <taxon>Neoptera</taxon>
        <taxon>Endopterygota</taxon>
        <taxon>Siphonaptera</taxon>
        <taxon>Pulicidae</taxon>
        <taxon>Xenopsyllinae</taxon>
        <taxon>Xenopsylla</taxon>
    </lineage>
</organism>
<dbReference type="InterPro" id="IPR040385">
    <property type="entry name" value="RABL6"/>
</dbReference>
<dbReference type="PRINTS" id="PR00449">
    <property type="entry name" value="RASTRNSFRMNG"/>
</dbReference>
<proteinExistence type="predicted"/>
<dbReference type="Gene3D" id="3.40.50.300">
    <property type="entry name" value="P-loop containing nucleotide triphosphate hydrolases"/>
    <property type="match status" value="1"/>
</dbReference>
<feature type="compositionally biased region" description="Basic residues" evidence="1">
    <location>
        <begin position="560"/>
        <end position="569"/>
    </location>
</feature>
<dbReference type="PANTHER" id="PTHR14932">
    <property type="entry name" value="RAS GTPASE-RELATED"/>
    <property type="match status" value="1"/>
</dbReference>
<dbReference type="InterPro" id="IPR001806">
    <property type="entry name" value="Small_GTPase"/>
</dbReference>
<dbReference type="GO" id="GO:0003924">
    <property type="term" value="F:GTPase activity"/>
    <property type="evidence" value="ECO:0007669"/>
    <property type="project" value="InterPro"/>
</dbReference>
<feature type="region of interest" description="Disordered" evidence="1">
    <location>
        <begin position="493"/>
        <end position="610"/>
    </location>
</feature>
<dbReference type="PROSITE" id="PS51419">
    <property type="entry name" value="RAB"/>
    <property type="match status" value="1"/>
</dbReference>
<dbReference type="SMART" id="SM00175">
    <property type="entry name" value="RAB"/>
    <property type="match status" value="1"/>
</dbReference>